<dbReference type="PROSITE" id="PS51257">
    <property type="entry name" value="PROKAR_LIPOPROTEIN"/>
    <property type="match status" value="1"/>
</dbReference>
<organism evidence="2 3">
    <name type="scientific">Emericellopsis atlantica</name>
    <dbReference type="NCBI Taxonomy" id="2614577"/>
    <lineage>
        <taxon>Eukaryota</taxon>
        <taxon>Fungi</taxon>
        <taxon>Dikarya</taxon>
        <taxon>Ascomycota</taxon>
        <taxon>Pezizomycotina</taxon>
        <taxon>Sordariomycetes</taxon>
        <taxon>Hypocreomycetidae</taxon>
        <taxon>Hypocreales</taxon>
        <taxon>Bionectriaceae</taxon>
        <taxon>Emericellopsis</taxon>
    </lineage>
</organism>
<dbReference type="GeneID" id="70293350"/>
<dbReference type="EMBL" id="MU251270">
    <property type="protein sequence ID" value="KAG9251125.1"/>
    <property type="molecule type" value="Genomic_DNA"/>
</dbReference>
<proteinExistence type="predicted"/>
<feature type="chain" id="PRO_5040292914" evidence="1">
    <location>
        <begin position="18"/>
        <end position="157"/>
    </location>
</feature>
<feature type="signal peptide" evidence="1">
    <location>
        <begin position="1"/>
        <end position="17"/>
    </location>
</feature>
<keyword evidence="1" id="KW-0732">Signal</keyword>
<evidence type="ECO:0000313" key="3">
    <source>
        <dbReference type="Proteomes" id="UP000887229"/>
    </source>
</evidence>
<dbReference type="AlphaFoldDB" id="A0A9P7ZFP8"/>
<dbReference type="Proteomes" id="UP000887229">
    <property type="component" value="Unassembled WGS sequence"/>
</dbReference>
<dbReference type="Pfam" id="PF17615">
    <property type="entry name" value="C166"/>
    <property type="match status" value="1"/>
</dbReference>
<evidence type="ECO:0000256" key="1">
    <source>
        <dbReference type="SAM" id="SignalP"/>
    </source>
</evidence>
<sequence length="157" mass="16274">MRFTSLLVAGMATLASCAPVALLDGPLSAVNAGNLPPVLQGLKDIATVGSNLADNVGTKHFSDADSHVILNASRDFVQLHQKLMNVMIGKAGLFSVVPEIGQPVTAALKDDQGAIETLAFALEDTADLVAADLRAEFASLDDSIATAVKAYEGLKLN</sequence>
<comment type="caution">
    <text evidence="2">The sequence shown here is derived from an EMBL/GenBank/DDBJ whole genome shotgun (WGS) entry which is preliminary data.</text>
</comment>
<evidence type="ECO:0000313" key="2">
    <source>
        <dbReference type="EMBL" id="KAG9251125.1"/>
    </source>
</evidence>
<keyword evidence="3" id="KW-1185">Reference proteome</keyword>
<protein>
    <submittedName>
        <fullName evidence="2">Uncharacterized protein</fullName>
    </submittedName>
</protein>
<gene>
    <name evidence="2" type="ORF">F5Z01DRAFT_639528</name>
</gene>
<accession>A0A9P7ZFP8</accession>
<name>A0A9P7ZFP8_9HYPO</name>
<dbReference type="OrthoDB" id="5089392at2759"/>
<reference evidence="2" key="1">
    <citation type="journal article" date="2021" name="IMA Fungus">
        <title>Genomic characterization of three marine fungi, including Emericellopsis atlantica sp. nov. with signatures of a generalist lifestyle and marine biomass degradation.</title>
        <authorList>
            <person name="Hagestad O.C."/>
            <person name="Hou L."/>
            <person name="Andersen J.H."/>
            <person name="Hansen E.H."/>
            <person name="Altermark B."/>
            <person name="Li C."/>
            <person name="Kuhnert E."/>
            <person name="Cox R.J."/>
            <person name="Crous P.W."/>
            <person name="Spatafora J.W."/>
            <person name="Lail K."/>
            <person name="Amirebrahimi M."/>
            <person name="Lipzen A."/>
            <person name="Pangilinan J."/>
            <person name="Andreopoulos W."/>
            <person name="Hayes R.D."/>
            <person name="Ng V."/>
            <person name="Grigoriev I.V."/>
            <person name="Jackson S.A."/>
            <person name="Sutton T.D.S."/>
            <person name="Dobson A.D.W."/>
            <person name="Rama T."/>
        </authorList>
    </citation>
    <scope>NUCLEOTIDE SEQUENCE</scope>
    <source>
        <strain evidence="2">TS7</strain>
    </source>
</reference>
<dbReference type="RefSeq" id="XP_046115049.1">
    <property type="nucleotide sequence ID" value="XM_046262447.1"/>
</dbReference>